<comment type="caution">
    <text evidence="2">The sequence shown here is derived from an EMBL/GenBank/DDBJ whole genome shotgun (WGS) entry which is preliminary data.</text>
</comment>
<proteinExistence type="predicted"/>
<sequence>MREDKIPQICVVVPVFNKAAHLDRCFGSIFKQTLQPARIIAVDDASTDNSVEILRRLARPNVTIIERPAPNQGPGFARNTGIRAADGEWIAFLDADDEWKPDFLETVARQIAQADEDVSCIFTGFENSYGDRKTPHEFVRRYGYRGPDRLDLEDFIMAWLRTKRCPAHTSSIVIRKRVLEAVGMFPEGPTAQRGEDIALWLKCVAHGDALVDPTICAVYHRDAENMVTGRVSANRAPAICEVIRRLLPQRSQGERRLLKRLNNHIIFDYARIAVRSEPLDLRMMQQLYITPDVGRTMALMAVAATRAAYFRPEGWHGA</sequence>
<name>A0A8J2YKN1_9RHOB</name>
<dbReference type="RefSeq" id="WP_188410393.1">
    <property type="nucleotide sequence ID" value="NZ_BMCP01000003.1"/>
</dbReference>
<dbReference type="InterPro" id="IPR001173">
    <property type="entry name" value="Glyco_trans_2-like"/>
</dbReference>
<dbReference type="PANTHER" id="PTHR43685">
    <property type="entry name" value="GLYCOSYLTRANSFERASE"/>
    <property type="match status" value="1"/>
</dbReference>
<organism evidence="2 3">
    <name type="scientific">Agaricicola taiwanensis</name>
    <dbReference type="NCBI Taxonomy" id="591372"/>
    <lineage>
        <taxon>Bacteria</taxon>
        <taxon>Pseudomonadati</taxon>
        <taxon>Pseudomonadota</taxon>
        <taxon>Alphaproteobacteria</taxon>
        <taxon>Rhodobacterales</taxon>
        <taxon>Paracoccaceae</taxon>
        <taxon>Agaricicola</taxon>
    </lineage>
</organism>
<dbReference type="SUPFAM" id="SSF53448">
    <property type="entry name" value="Nucleotide-diphospho-sugar transferases"/>
    <property type="match status" value="1"/>
</dbReference>
<dbReference type="Proteomes" id="UP000602745">
    <property type="component" value="Unassembled WGS sequence"/>
</dbReference>
<keyword evidence="3" id="KW-1185">Reference proteome</keyword>
<dbReference type="EMBL" id="BMCP01000003">
    <property type="protein sequence ID" value="GGE48961.1"/>
    <property type="molecule type" value="Genomic_DNA"/>
</dbReference>
<dbReference type="InterPro" id="IPR050834">
    <property type="entry name" value="Glycosyltransf_2"/>
</dbReference>
<reference evidence="2" key="1">
    <citation type="journal article" date="2014" name="Int. J. Syst. Evol. Microbiol.">
        <title>Complete genome sequence of Corynebacterium casei LMG S-19264T (=DSM 44701T), isolated from a smear-ripened cheese.</title>
        <authorList>
            <consortium name="US DOE Joint Genome Institute (JGI-PGF)"/>
            <person name="Walter F."/>
            <person name="Albersmeier A."/>
            <person name="Kalinowski J."/>
            <person name="Ruckert C."/>
        </authorList>
    </citation>
    <scope>NUCLEOTIDE SEQUENCE</scope>
    <source>
        <strain evidence="2">CCM 7684</strain>
    </source>
</reference>
<reference evidence="2" key="2">
    <citation type="submission" date="2020-09" db="EMBL/GenBank/DDBJ databases">
        <authorList>
            <person name="Sun Q."/>
            <person name="Sedlacek I."/>
        </authorList>
    </citation>
    <scope>NUCLEOTIDE SEQUENCE</scope>
    <source>
        <strain evidence="2">CCM 7684</strain>
    </source>
</reference>
<keyword evidence="2" id="KW-0328">Glycosyltransferase</keyword>
<dbReference type="CDD" id="cd00761">
    <property type="entry name" value="Glyco_tranf_GTA_type"/>
    <property type="match status" value="1"/>
</dbReference>
<dbReference type="InterPro" id="IPR029044">
    <property type="entry name" value="Nucleotide-diphossugar_trans"/>
</dbReference>
<gene>
    <name evidence="2" type="ORF">GCM10007276_27630</name>
</gene>
<protein>
    <submittedName>
        <fullName evidence="2">Fucosyltransferase</fullName>
    </submittedName>
</protein>
<dbReference type="GO" id="GO:0016757">
    <property type="term" value="F:glycosyltransferase activity"/>
    <property type="evidence" value="ECO:0007669"/>
    <property type="project" value="UniProtKB-KW"/>
</dbReference>
<accession>A0A8J2YKN1</accession>
<evidence type="ECO:0000313" key="3">
    <source>
        <dbReference type="Proteomes" id="UP000602745"/>
    </source>
</evidence>
<dbReference type="PANTHER" id="PTHR43685:SF2">
    <property type="entry name" value="GLYCOSYLTRANSFERASE 2-LIKE DOMAIN-CONTAINING PROTEIN"/>
    <property type="match status" value="1"/>
</dbReference>
<dbReference type="Pfam" id="PF00535">
    <property type="entry name" value="Glycos_transf_2"/>
    <property type="match status" value="1"/>
</dbReference>
<dbReference type="Gene3D" id="3.90.550.10">
    <property type="entry name" value="Spore Coat Polysaccharide Biosynthesis Protein SpsA, Chain A"/>
    <property type="match status" value="1"/>
</dbReference>
<dbReference type="AlphaFoldDB" id="A0A8J2YKN1"/>
<keyword evidence="2" id="KW-0808">Transferase</keyword>
<evidence type="ECO:0000259" key="1">
    <source>
        <dbReference type="Pfam" id="PF00535"/>
    </source>
</evidence>
<feature type="domain" description="Glycosyltransferase 2-like" evidence="1">
    <location>
        <begin position="10"/>
        <end position="151"/>
    </location>
</feature>
<evidence type="ECO:0000313" key="2">
    <source>
        <dbReference type="EMBL" id="GGE48961.1"/>
    </source>
</evidence>